<organism evidence="1 2">
    <name type="scientific">Streptomyces albidoflavus</name>
    <dbReference type="NCBI Taxonomy" id="1886"/>
    <lineage>
        <taxon>Bacteria</taxon>
        <taxon>Bacillati</taxon>
        <taxon>Actinomycetota</taxon>
        <taxon>Actinomycetes</taxon>
        <taxon>Kitasatosporales</taxon>
        <taxon>Streptomycetaceae</taxon>
        <taxon>Streptomyces</taxon>
        <taxon>Streptomyces albidoflavus group</taxon>
    </lineage>
</organism>
<comment type="caution">
    <text evidence="1">The sequence shown here is derived from an EMBL/GenBank/DDBJ whole genome shotgun (WGS) entry which is preliminary data.</text>
</comment>
<evidence type="ECO:0000313" key="2">
    <source>
        <dbReference type="Proteomes" id="UP000292095"/>
    </source>
</evidence>
<dbReference type="RefSeq" id="WP_093558837.1">
    <property type="nucleotide sequence ID" value="NZ_CP108610.1"/>
</dbReference>
<dbReference type="AlphaFoldDB" id="A0AB37X9M9"/>
<protein>
    <submittedName>
        <fullName evidence="1">Uncharacterized protein</fullName>
    </submittedName>
</protein>
<evidence type="ECO:0000313" key="1">
    <source>
        <dbReference type="EMBL" id="RZE36207.1"/>
    </source>
</evidence>
<gene>
    <name evidence="1" type="ORF">C0Q91_21525</name>
</gene>
<dbReference type="EMBL" id="PKLK01000025">
    <property type="protein sequence ID" value="RZE36207.1"/>
    <property type="molecule type" value="Genomic_DNA"/>
</dbReference>
<dbReference type="Proteomes" id="UP000292095">
    <property type="component" value="Unassembled WGS sequence"/>
</dbReference>
<name>A0AB37X9M9_9ACTN</name>
<reference evidence="1 2" key="1">
    <citation type="submission" date="2017-12" db="EMBL/GenBank/DDBJ databases">
        <title>Population genomics insights into the ecological differentiation and adaptive evolution in streptomycetes.</title>
        <authorList>
            <person name="Li Y."/>
            <person name="Huang Y."/>
        </authorList>
    </citation>
    <scope>NUCLEOTIDE SEQUENCE [LARGE SCALE GENOMIC DNA]</scope>
    <source>
        <strain evidence="1 2">FXJ.2339</strain>
    </source>
</reference>
<sequence length="138" mass="14985">MSGAVEYLAETYGGDDRRTVFLGGAIAPTRRLVLRWLRDQAFRLAGGLDPAPDVRWAPTGALRRIPAAVLDAPGALRGWAASIEYQDDAGQLLAHGEPFVFTVRDAAGWYRLTAHPLVVPCAVQPVTAHPHHFVRPPV</sequence>
<accession>A0AB37X9M9</accession>
<proteinExistence type="predicted"/>